<gene>
    <name evidence="2" type="ORF">HYPSUDRAFT_483312</name>
</gene>
<organism evidence="2 3">
    <name type="scientific">Hypholoma sublateritium (strain FD-334 SS-4)</name>
    <dbReference type="NCBI Taxonomy" id="945553"/>
    <lineage>
        <taxon>Eukaryota</taxon>
        <taxon>Fungi</taxon>
        <taxon>Dikarya</taxon>
        <taxon>Basidiomycota</taxon>
        <taxon>Agaricomycotina</taxon>
        <taxon>Agaricomycetes</taxon>
        <taxon>Agaricomycetidae</taxon>
        <taxon>Agaricales</taxon>
        <taxon>Agaricineae</taxon>
        <taxon>Strophariaceae</taxon>
        <taxon>Hypholoma</taxon>
    </lineage>
</organism>
<sequence length="76" mass="8239">MPAIFTRGLHGGRRGASLLCPAVSCFLCGAGAQAAVTSAMSRWRRCAGRFITHHYPHDVHFLLLYPLSTFCLASGF</sequence>
<dbReference type="EMBL" id="KN817536">
    <property type="protein sequence ID" value="KJA24669.1"/>
    <property type="molecule type" value="Genomic_DNA"/>
</dbReference>
<evidence type="ECO:0000313" key="2">
    <source>
        <dbReference type="EMBL" id="KJA24669.1"/>
    </source>
</evidence>
<dbReference type="Proteomes" id="UP000054270">
    <property type="component" value="Unassembled WGS sequence"/>
</dbReference>
<feature type="signal peptide" evidence="1">
    <location>
        <begin position="1"/>
        <end position="34"/>
    </location>
</feature>
<reference evidence="3" key="1">
    <citation type="submission" date="2014-04" db="EMBL/GenBank/DDBJ databases">
        <title>Evolutionary Origins and Diversification of the Mycorrhizal Mutualists.</title>
        <authorList>
            <consortium name="DOE Joint Genome Institute"/>
            <consortium name="Mycorrhizal Genomics Consortium"/>
            <person name="Kohler A."/>
            <person name="Kuo A."/>
            <person name="Nagy L.G."/>
            <person name="Floudas D."/>
            <person name="Copeland A."/>
            <person name="Barry K.W."/>
            <person name="Cichocki N."/>
            <person name="Veneault-Fourrey C."/>
            <person name="LaButti K."/>
            <person name="Lindquist E.A."/>
            <person name="Lipzen A."/>
            <person name="Lundell T."/>
            <person name="Morin E."/>
            <person name="Murat C."/>
            <person name="Riley R."/>
            <person name="Ohm R."/>
            <person name="Sun H."/>
            <person name="Tunlid A."/>
            <person name="Henrissat B."/>
            <person name="Grigoriev I.V."/>
            <person name="Hibbett D.S."/>
            <person name="Martin F."/>
        </authorList>
    </citation>
    <scope>NUCLEOTIDE SEQUENCE [LARGE SCALE GENOMIC DNA]</scope>
    <source>
        <strain evidence="3">FD-334 SS-4</strain>
    </source>
</reference>
<proteinExistence type="predicted"/>
<accession>A0A0D2P1B8</accession>
<keyword evidence="3" id="KW-1185">Reference proteome</keyword>
<dbReference type="AlphaFoldDB" id="A0A0D2P1B8"/>
<evidence type="ECO:0000313" key="3">
    <source>
        <dbReference type="Proteomes" id="UP000054270"/>
    </source>
</evidence>
<keyword evidence="1" id="KW-0732">Signal</keyword>
<evidence type="ECO:0008006" key="4">
    <source>
        <dbReference type="Google" id="ProtNLM"/>
    </source>
</evidence>
<feature type="chain" id="PRO_5002248493" description="Secreted protein" evidence="1">
    <location>
        <begin position="35"/>
        <end position="76"/>
    </location>
</feature>
<evidence type="ECO:0000256" key="1">
    <source>
        <dbReference type="SAM" id="SignalP"/>
    </source>
</evidence>
<protein>
    <recommendedName>
        <fullName evidence="4">Secreted protein</fullName>
    </recommendedName>
</protein>
<name>A0A0D2P1B8_HYPSF</name>